<reference evidence="2 3" key="1">
    <citation type="submission" date="2015-07" db="EMBL/GenBank/DDBJ databases">
        <title>The genome of Pseudoloma neurophilia, a relevant intracellular parasite of the zebrafish.</title>
        <authorList>
            <person name="Ndikumana S."/>
            <person name="Pelin A."/>
            <person name="Sanders J."/>
            <person name="Corradi N."/>
        </authorList>
    </citation>
    <scope>NUCLEOTIDE SEQUENCE [LARGE SCALE GENOMIC DNA]</scope>
    <source>
        <strain evidence="2 3">MK1</strain>
    </source>
</reference>
<sequence>MKGKTPKIAIKSNSSPKNEQSFSDSVENSQKAIQDSVQGSVENSQKDSVQGSVQSSQKTSIHKVQGSIHKVQDTVQKDLPEISYEINNYVYKKVFEEWLETRIVDIQSDIVKIHILKTNTLINCHISDLFPSTIETIRKFKITTIKPSEYFSNPIFIKISTDNSLFENSFFLDDLFNEFKKFIIKNKSTIYFDELEQFLIYFKNIFLYFNESIITEKEKKIIKEQKTFKRRRKSTGRFDTNKNSPIEDVISTRIRCHPIHLIRLSALWHFYLQKSLSDEIVIETGYEFIIYLVDWTILTYFHKE</sequence>
<comment type="caution">
    <text evidence="2">The sequence shown here is derived from an EMBL/GenBank/DDBJ whole genome shotgun (WGS) entry which is preliminary data.</text>
</comment>
<protein>
    <submittedName>
        <fullName evidence="2">Uncharacterized protein</fullName>
    </submittedName>
</protein>
<dbReference type="OrthoDB" id="2193523at2759"/>
<feature type="region of interest" description="Disordered" evidence="1">
    <location>
        <begin position="1"/>
        <end position="65"/>
    </location>
</feature>
<gene>
    <name evidence="2" type="ORF">M153_41450001019</name>
</gene>
<proteinExistence type="predicted"/>
<evidence type="ECO:0000313" key="2">
    <source>
        <dbReference type="EMBL" id="KRH92595.1"/>
    </source>
</evidence>
<name>A0A0R0LT05_9MICR</name>
<organism evidence="2 3">
    <name type="scientific">Pseudoloma neurophilia</name>
    <dbReference type="NCBI Taxonomy" id="146866"/>
    <lineage>
        <taxon>Eukaryota</taxon>
        <taxon>Fungi</taxon>
        <taxon>Fungi incertae sedis</taxon>
        <taxon>Microsporidia</taxon>
        <taxon>Pseudoloma</taxon>
    </lineage>
</organism>
<dbReference type="AlphaFoldDB" id="A0A0R0LT05"/>
<keyword evidence="3" id="KW-1185">Reference proteome</keyword>
<evidence type="ECO:0000256" key="1">
    <source>
        <dbReference type="SAM" id="MobiDB-lite"/>
    </source>
</evidence>
<evidence type="ECO:0000313" key="3">
    <source>
        <dbReference type="Proteomes" id="UP000051530"/>
    </source>
</evidence>
<dbReference type="EMBL" id="LGUB01000808">
    <property type="protein sequence ID" value="KRH92595.1"/>
    <property type="molecule type" value="Genomic_DNA"/>
</dbReference>
<dbReference type="VEuPathDB" id="MicrosporidiaDB:M153_41450001019"/>
<accession>A0A0R0LT05</accession>
<dbReference type="Proteomes" id="UP000051530">
    <property type="component" value="Unassembled WGS sequence"/>
</dbReference>
<feature type="compositionally biased region" description="Polar residues" evidence="1">
    <location>
        <begin position="11"/>
        <end position="59"/>
    </location>
</feature>